<proteinExistence type="predicted"/>
<keyword evidence="2" id="KW-1185">Reference proteome</keyword>
<dbReference type="EMBL" id="CADEAL010004085">
    <property type="protein sequence ID" value="CAB1451318.1"/>
    <property type="molecule type" value="Genomic_DNA"/>
</dbReference>
<reference evidence="1" key="1">
    <citation type="submission" date="2020-03" db="EMBL/GenBank/DDBJ databases">
        <authorList>
            <person name="Weist P."/>
        </authorList>
    </citation>
    <scope>NUCLEOTIDE SEQUENCE</scope>
</reference>
<dbReference type="AlphaFoldDB" id="A0A9N7Z0L8"/>
<dbReference type="Proteomes" id="UP001153269">
    <property type="component" value="Unassembled WGS sequence"/>
</dbReference>
<evidence type="ECO:0000313" key="1">
    <source>
        <dbReference type="EMBL" id="CAB1451318.1"/>
    </source>
</evidence>
<gene>
    <name evidence="1" type="ORF">PLEPLA_LOCUS39011</name>
</gene>
<evidence type="ECO:0000313" key="2">
    <source>
        <dbReference type="Proteomes" id="UP001153269"/>
    </source>
</evidence>
<sequence>MENGLENGERMWRRRIEQVETVKIEDKGVLAVIRVKVRPCAAESLGLICGEHAGIPGWDTGGGRMDVKQHRDQARTNELKAHYLPFCSHPHMHTHIPYAHNTHFNSRHKESGVNAQHNRALLSVSYIPSSLFCL</sequence>
<protein>
    <submittedName>
        <fullName evidence="1">Uncharacterized protein</fullName>
    </submittedName>
</protein>
<accession>A0A9N7Z0L8</accession>
<comment type="caution">
    <text evidence="1">The sequence shown here is derived from an EMBL/GenBank/DDBJ whole genome shotgun (WGS) entry which is preliminary data.</text>
</comment>
<name>A0A9N7Z0L8_PLEPL</name>
<organism evidence="1 2">
    <name type="scientific">Pleuronectes platessa</name>
    <name type="common">European plaice</name>
    <dbReference type="NCBI Taxonomy" id="8262"/>
    <lineage>
        <taxon>Eukaryota</taxon>
        <taxon>Metazoa</taxon>
        <taxon>Chordata</taxon>
        <taxon>Craniata</taxon>
        <taxon>Vertebrata</taxon>
        <taxon>Euteleostomi</taxon>
        <taxon>Actinopterygii</taxon>
        <taxon>Neopterygii</taxon>
        <taxon>Teleostei</taxon>
        <taxon>Neoteleostei</taxon>
        <taxon>Acanthomorphata</taxon>
        <taxon>Carangaria</taxon>
        <taxon>Pleuronectiformes</taxon>
        <taxon>Pleuronectoidei</taxon>
        <taxon>Pleuronectidae</taxon>
        <taxon>Pleuronectes</taxon>
    </lineage>
</organism>